<evidence type="ECO:0000313" key="8">
    <source>
        <dbReference type="Proteomes" id="UP000001357"/>
    </source>
</evidence>
<feature type="transmembrane region" description="Helical" evidence="5">
    <location>
        <begin position="41"/>
        <end position="63"/>
    </location>
</feature>
<dbReference type="PANTHER" id="PTHR12778:SF9">
    <property type="entry name" value="ACETYL-COENZYME A TRANSPORTER 1"/>
    <property type="match status" value="1"/>
</dbReference>
<feature type="transmembrane region" description="Helical" evidence="5">
    <location>
        <begin position="301"/>
        <end position="321"/>
    </location>
</feature>
<comment type="subcellular location">
    <subcellularLocation>
        <location evidence="1">Membrane</location>
        <topology evidence="1">Multi-pass membrane protein</topology>
    </subcellularLocation>
</comment>
<dbReference type="STRING" id="81824.A9UTZ7"/>
<reference evidence="7 8" key="1">
    <citation type="journal article" date="2008" name="Nature">
        <title>The genome of the choanoflagellate Monosiga brevicollis and the origin of metazoans.</title>
        <authorList>
            <consortium name="JGI Sequencing"/>
            <person name="King N."/>
            <person name="Westbrook M.J."/>
            <person name="Young S.L."/>
            <person name="Kuo A."/>
            <person name="Abedin M."/>
            <person name="Chapman J."/>
            <person name="Fairclough S."/>
            <person name="Hellsten U."/>
            <person name="Isogai Y."/>
            <person name="Letunic I."/>
            <person name="Marr M."/>
            <person name="Pincus D."/>
            <person name="Putnam N."/>
            <person name="Rokas A."/>
            <person name="Wright K.J."/>
            <person name="Zuzow R."/>
            <person name="Dirks W."/>
            <person name="Good M."/>
            <person name="Goodstein D."/>
            <person name="Lemons D."/>
            <person name="Li W."/>
            <person name="Lyons J.B."/>
            <person name="Morris A."/>
            <person name="Nichols S."/>
            <person name="Richter D.J."/>
            <person name="Salamov A."/>
            <person name="Bork P."/>
            <person name="Lim W.A."/>
            <person name="Manning G."/>
            <person name="Miller W.T."/>
            <person name="McGinnis W."/>
            <person name="Shapiro H."/>
            <person name="Tjian R."/>
            <person name="Grigoriev I.V."/>
            <person name="Rokhsar D."/>
        </authorList>
    </citation>
    <scope>NUCLEOTIDE SEQUENCE [LARGE SCALE GENOMIC DNA]</scope>
    <source>
        <strain evidence="8">MX1 / ATCC 50154</strain>
    </source>
</reference>
<evidence type="ECO:0000256" key="6">
    <source>
        <dbReference type="SAM" id="SignalP"/>
    </source>
</evidence>
<dbReference type="AlphaFoldDB" id="A9UTZ7"/>
<feature type="transmembrane region" description="Helical" evidence="5">
    <location>
        <begin position="182"/>
        <end position="205"/>
    </location>
</feature>
<organism evidence="7 8">
    <name type="scientific">Monosiga brevicollis</name>
    <name type="common">Choanoflagellate</name>
    <dbReference type="NCBI Taxonomy" id="81824"/>
    <lineage>
        <taxon>Eukaryota</taxon>
        <taxon>Choanoflagellata</taxon>
        <taxon>Craspedida</taxon>
        <taxon>Salpingoecidae</taxon>
        <taxon>Monosiga</taxon>
    </lineage>
</organism>
<accession>A9UTZ7</accession>
<sequence length="384" mass="42095">DKRSVALLLLLYFLQGVPMGLSASVPYLLQDKTADYNQQALFSFVVYPFSLKLLWAPIVDGLFFEKFGRRKSWTVPCQILIALVLLGSSSHVDALIDQPTPDVFTLTILFLLLYTLCATQDVAVDGWALTMLSPARVDLASICNSVGQSAGYFTSFIFFLLLSSPDACNKYLRSVPSDEPMVTLGSFMNFFGWVFVLTTLGVWFFKREGKPIRGAGESTLSVAGTYQRLLQVCKLSSIQQLAFVILTCRIGFAGVESVTALKLQEFGVPKEDLASLGPLMFPVSLVVPSLMGYLQTQPMQLWLRAYPFRVLAAIPSIALVSRDPYTVARVLGSSSVLAIASTIMFTAQMQFFCKLSDPLLGGTYMTLLTTLANLGAVWPSTLAL</sequence>
<dbReference type="KEGG" id="mbr:MONBRDRAFT_813"/>
<gene>
    <name evidence="7" type="ORF">MONBRDRAFT_813</name>
</gene>
<feature type="transmembrane region" description="Helical" evidence="5">
    <location>
        <begin position="139"/>
        <end position="162"/>
    </location>
</feature>
<evidence type="ECO:0000256" key="4">
    <source>
        <dbReference type="ARBA" id="ARBA00023136"/>
    </source>
</evidence>
<dbReference type="eggNOG" id="KOG3574">
    <property type="taxonomic scope" value="Eukaryota"/>
</dbReference>
<dbReference type="SUPFAM" id="SSF103473">
    <property type="entry name" value="MFS general substrate transporter"/>
    <property type="match status" value="1"/>
</dbReference>
<dbReference type="Proteomes" id="UP000001357">
    <property type="component" value="Unassembled WGS sequence"/>
</dbReference>
<evidence type="ECO:0008006" key="9">
    <source>
        <dbReference type="Google" id="ProtNLM"/>
    </source>
</evidence>
<dbReference type="GO" id="GO:0035348">
    <property type="term" value="P:acetyl-CoA transmembrane transport"/>
    <property type="evidence" value="ECO:0007669"/>
    <property type="project" value="InterPro"/>
</dbReference>
<dbReference type="GO" id="GO:0016020">
    <property type="term" value="C:membrane"/>
    <property type="evidence" value="ECO:0007669"/>
    <property type="project" value="UniProtKB-SubCell"/>
</dbReference>
<keyword evidence="3 5" id="KW-1133">Transmembrane helix</keyword>
<keyword evidence="4 5" id="KW-0472">Membrane</keyword>
<feature type="non-terminal residue" evidence="7">
    <location>
        <position position="384"/>
    </location>
</feature>
<evidence type="ECO:0000256" key="1">
    <source>
        <dbReference type="ARBA" id="ARBA00004141"/>
    </source>
</evidence>
<dbReference type="EMBL" id="CH991545">
    <property type="protein sequence ID" value="EDQ91581.1"/>
    <property type="molecule type" value="Genomic_DNA"/>
</dbReference>
<evidence type="ECO:0000256" key="2">
    <source>
        <dbReference type="ARBA" id="ARBA00022692"/>
    </source>
</evidence>
<evidence type="ECO:0000256" key="5">
    <source>
        <dbReference type="SAM" id="Phobius"/>
    </source>
</evidence>
<protein>
    <recommendedName>
        <fullName evidence="9">Acetyl-coenzyme A transporter 1</fullName>
    </recommendedName>
</protein>
<dbReference type="Pfam" id="PF13000">
    <property type="entry name" value="Acatn"/>
    <property type="match status" value="3"/>
</dbReference>
<keyword evidence="2 5" id="KW-0812">Transmembrane</keyword>
<feature type="transmembrane region" description="Helical" evidence="5">
    <location>
        <begin position="327"/>
        <end position="347"/>
    </location>
</feature>
<dbReference type="OMA" id="RRKSWIM"/>
<keyword evidence="6" id="KW-0732">Signal</keyword>
<feature type="signal peptide" evidence="6">
    <location>
        <begin position="1"/>
        <end position="22"/>
    </location>
</feature>
<dbReference type="RefSeq" id="XP_001744003.1">
    <property type="nucleotide sequence ID" value="XM_001743951.1"/>
</dbReference>
<dbReference type="InterPro" id="IPR004752">
    <property type="entry name" value="AmpG_permease/AT-1"/>
</dbReference>
<dbReference type="GeneID" id="5889164"/>
<dbReference type="FunCoup" id="A9UTZ7">
    <property type="interactions" value="547"/>
</dbReference>
<feature type="transmembrane region" description="Helical" evidence="5">
    <location>
        <begin position="359"/>
        <end position="378"/>
    </location>
</feature>
<feature type="chain" id="PRO_5002744909" description="Acetyl-coenzyme A transporter 1" evidence="6">
    <location>
        <begin position="23"/>
        <end position="384"/>
    </location>
</feature>
<dbReference type="PANTHER" id="PTHR12778">
    <property type="entry name" value="SOLUTE CARRIER FAMILY 33 ACETYL-COA TRANSPORTER -RELATED"/>
    <property type="match status" value="1"/>
</dbReference>
<dbReference type="GO" id="GO:0008521">
    <property type="term" value="F:acetyl-CoA transmembrane transporter activity"/>
    <property type="evidence" value="ECO:0007669"/>
    <property type="project" value="InterPro"/>
</dbReference>
<dbReference type="InterPro" id="IPR024371">
    <property type="entry name" value="AcetylCoA_trans_1-like"/>
</dbReference>
<name>A9UTZ7_MONBE</name>
<proteinExistence type="predicted"/>
<dbReference type="InterPro" id="IPR036259">
    <property type="entry name" value="MFS_trans_sf"/>
</dbReference>
<dbReference type="InParanoid" id="A9UTZ7"/>
<evidence type="ECO:0000256" key="3">
    <source>
        <dbReference type="ARBA" id="ARBA00022989"/>
    </source>
</evidence>
<feature type="non-terminal residue" evidence="7">
    <location>
        <position position="1"/>
    </location>
</feature>
<evidence type="ECO:0000313" key="7">
    <source>
        <dbReference type="EMBL" id="EDQ91581.1"/>
    </source>
</evidence>
<keyword evidence="8" id="KW-1185">Reference proteome</keyword>